<dbReference type="Gene3D" id="1.10.10.10">
    <property type="entry name" value="Winged helix-like DNA-binding domain superfamily/Winged helix DNA-binding domain"/>
    <property type="match status" value="1"/>
</dbReference>
<dbReference type="InterPro" id="IPR051677">
    <property type="entry name" value="AfsR-DnrI-RedD_regulator"/>
</dbReference>
<dbReference type="SUPFAM" id="SSF52540">
    <property type="entry name" value="P-loop containing nucleoside triphosphate hydrolases"/>
    <property type="match status" value="1"/>
</dbReference>
<dbReference type="RefSeq" id="WP_345610699.1">
    <property type="nucleotide sequence ID" value="NZ_BAABJO010000034.1"/>
</dbReference>
<sequence length="1041" mass="111752">MVQVTLLGEQLLADADGTVRLRSSRTVALIAFLVAHGDAPQTRQRIAAAFWPDSSDEQALTNLRRELHHLRGVLGAEPALVVTPRDLSWRDSPSCVVDVRAFRAERAAALAADRDAFPARAAAAVAHYGGEFLPGNDDDWARDTRAELEQQCVDLLDRLVAAYTAIGAPARAADTARRRIQLRRLEEVGYRTLMELQGDLGDRAGAVGTYHLCASVLERELGIEPDPLTRATLNRLLARSGPAATASLDPEPPPARTGRAGGGLVGRTAELRVLRERWRAATMGSPGLVLVRGDAGVGKSRLMTELADEARRAGAVVTEAQCFGTSGRLALAPVADWLRAPAVRAALPTLEPVWRAEVERLVPSTRSRPEPDRPGPRAMVDAWQRHRFFEGLARALLAVGRPVLLTVDNLQWCDQETLAFLTFCLGLDADAPVLVVATLRDEHGDHDPAIGAWMTRMRATGRLSEVVLDPFEMAETAALAEAVTGRPLSGADAALLQATTGGFPLYVVEAGRADVGPAPGGNLSAVLRGRLAQVGEEARGVAGLAAAVGRDFTLDLLTEAADVAADTVVRAVDELWRSRILREVDDGVLVGYDFSHDLVRDAAYAQVSPPRRWLLHRRIAQGLELLHADDTDAVSAQLAEQYARGGRGDRAVAYYRRAAAVASRMFAHDESIRLHEAALAIVQAMPAGRDRTSRELALLQSLAAPLTARRGYASPLVRETLERSILLADSLGQRDSVLDALVGLWSSQFVHGDTAAAHRTATRALELVAPGSPLQGPAHFAFAGSAVSLGRPAEALQHLALAAEYGGTHSLSIGTRADVHGRAYAAHAHWLLGRTEEARASAADAIALARTTGNAYSLAVALAYGAVTHQLCGDRPELRRTVDELRELCERYSFAYYREWALVLDGWSREDGSGAALVQRGIDALTADGAFARMPYWLALAADLARREARPDVARATLDAAIMAGWARDDVWWLPEVMRMRAAYDHGQSAVARLRDAAGLAAAHGSVALLTRCEADLAAFGVPPRPDVPRPRANAAQTLPS</sequence>
<evidence type="ECO:0000313" key="4">
    <source>
        <dbReference type="Proteomes" id="UP001500804"/>
    </source>
</evidence>
<dbReference type="SUPFAM" id="SSF46894">
    <property type="entry name" value="C-terminal effector domain of the bipartite response regulators"/>
    <property type="match status" value="1"/>
</dbReference>
<dbReference type="Pfam" id="PF03704">
    <property type="entry name" value="BTAD"/>
    <property type="match status" value="1"/>
</dbReference>
<dbReference type="EMBL" id="BAABJO010000034">
    <property type="protein sequence ID" value="GAA5136201.1"/>
    <property type="molecule type" value="Genomic_DNA"/>
</dbReference>
<name>A0ABP9NX21_9PSEU</name>
<feature type="domain" description="Bacterial transcriptional activator" evidence="2">
    <location>
        <begin position="97"/>
        <end position="237"/>
    </location>
</feature>
<accession>A0ABP9NX21</accession>
<dbReference type="InterPro" id="IPR016032">
    <property type="entry name" value="Sig_transdc_resp-reg_C-effctor"/>
</dbReference>
<feature type="region of interest" description="Disordered" evidence="1">
    <location>
        <begin position="242"/>
        <end position="262"/>
    </location>
</feature>
<gene>
    <name evidence="3" type="ORF">GCM10023320_66940</name>
</gene>
<dbReference type="PANTHER" id="PTHR35807">
    <property type="entry name" value="TRANSCRIPTIONAL REGULATOR REDD-RELATED"/>
    <property type="match status" value="1"/>
</dbReference>
<dbReference type="InterPro" id="IPR011990">
    <property type="entry name" value="TPR-like_helical_dom_sf"/>
</dbReference>
<dbReference type="InterPro" id="IPR005158">
    <property type="entry name" value="BTAD"/>
</dbReference>
<reference evidence="4" key="1">
    <citation type="journal article" date="2019" name="Int. J. Syst. Evol. Microbiol.">
        <title>The Global Catalogue of Microorganisms (GCM) 10K type strain sequencing project: providing services to taxonomists for standard genome sequencing and annotation.</title>
        <authorList>
            <consortium name="The Broad Institute Genomics Platform"/>
            <consortium name="The Broad Institute Genome Sequencing Center for Infectious Disease"/>
            <person name="Wu L."/>
            <person name="Ma J."/>
        </authorList>
    </citation>
    <scope>NUCLEOTIDE SEQUENCE [LARGE SCALE GENOMIC DNA]</scope>
    <source>
        <strain evidence="4">JCM 18302</strain>
    </source>
</reference>
<dbReference type="InterPro" id="IPR027417">
    <property type="entry name" value="P-loop_NTPase"/>
</dbReference>
<dbReference type="InterPro" id="IPR036388">
    <property type="entry name" value="WH-like_DNA-bd_sf"/>
</dbReference>
<dbReference type="Pfam" id="PF13191">
    <property type="entry name" value="AAA_16"/>
    <property type="match status" value="1"/>
</dbReference>
<dbReference type="Gene3D" id="1.25.40.10">
    <property type="entry name" value="Tetratricopeptide repeat domain"/>
    <property type="match status" value="2"/>
</dbReference>
<dbReference type="InterPro" id="IPR041664">
    <property type="entry name" value="AAA_16"/>
</dbReference>
<dbReference type="SUPFAM" id="SSF48452">
    <property type="entry name" value="TPR-like"/>
    <property type="match status" value="2"/>
</dbReference>
<evidence type="ECO:0000313" key="3">
    <source>
        <dbReference type="EMBL" id="GAA5136201.1"/>
    </source>
</evidence>
<keyword evidence="4" id="KW-1185">Reference proteome</keyword>
<dbReference type="SMART" id="SM01043">
    <property type="entry name" value="BTAD"/>
    <property type="match status" value="1"/>
</dbReference>
<evidence type="ECO:0000259" key="2">
    <source>
        <dbReference type="SMART" id="SM01043"/>
    </source>
</evidence>
<organism evidence="3 4">
    <name type="scientific">Pseudonocardia adelaidensis</name>
    <dbReference type="NCBI Taxonomy" id="648754"/>
    <lineage>
        <taxon>Bacteria</taxon>
        <taxon>Bacillati</taxon>
        <taxon>Actinomycetota</taxon>
        <taxon>Actinomycetes</taxon>
        <taxon>Pseudonocardiales</taxon>
        <taxon>Pseudonocardiaceae</taxon>
        <taxon>Pseudonocardia</taxon>
    </lineage>
</organism>
<proteinExistence type="predicted"/>
<protein>
    <submittedName>
        <fullName evidence="3">AAA family ATPase</fullName>
    </submittedName>
</protein>
<evidence type="ECO:0000256" key="1">
    <source>
        <dbReference type="SAM" id="MobiDB-lite"/>
    </source>
</evidence>
<comment type="caution">
    <text evidence="3">The sequence shown here is derived from an EMBL/GenBank/DDBJ whole genome shotgun (WGS) entry which is preliminary data.</text>
</comment>
<dbReference type="Proteomes" id="UP001500804">
    <property type="component" value="Unassembled WGS sequence"/>
</dbReference>